<feature type="domain" description="DUF218" evidence="2">
    <location>
        <begin position="44"/>
        <end position="177"/>
    </location>
</feature>
<protein>
    <submittedName>
        <fullName evidence="3">YdcF family protein</fullName>
    </submittedName>
</protein>
<keyword evidence="4" id="KW-1185">Reference proteome</keyword>
<keyword evidence="1" id="KW-0472">Membrane</keyword>
<dbReference type="InterPro" id="IPR003848">
    <property type="entry name" value="DUF218"/>
</dbReference>
<evidence type="ECO:0000256" key="1">
    <source>
        <dbReference type="SAM" id="Phobius"/>
    </source>
</evidence>
<evidence type="ECO:0000313" key="4">
    <source>
        <dbReference type="Proteomes" id="UP000831787"/>
    </source>
</evidence>
<dbReference type="RefSeq" id="WP_244712342.1">
    <property type="nucleotide sequence ID" value="NZ_CP095073.1"/>
</dbReference>
<dbReference type="InterPro" id="IPR014729">
    <property type="entry name" value="Rossmann-like_a/b/a_fold"/>
</dbReference>
<feature type="transmembrane region" description="Helical" evidence="1">
    <location>
        <begin position="7"/>
        <end position="29"/>
    </location>
</feature>
<dbReference type="InterPro" id="IPR051599">
    <property type="entry name" value="Cell_Envelope_Assoc"/>
</dbReference>
<accession>A0ABY4EMZ6</accession>
<evidence type="ECO:0000259" key="2">
    <source>
        <dbReference type="Pfam" id="PF02698"/>
    </source>
</evidence>
<proteinExistence type="predicted"/>
<name>A0ABY4EMZ6_9BACI</name>
<dbReference type="EMBL" id="CP095073">
    <property type="protein sequence ID" value="UOQ45559.1"/>
    <property type="molecule type" value="Genomic_DNA"/>
</dbReference>
<keyword evidence="1" id="KW-0812">Transmembrane</keyword>
<evidence type="ECO:0000313" key="3">
    <source>
        <dbReference type="EMBL" id="UOQ45559.1"/>
    </source>
</evidence>
<organism evidence="3 4">
    <name type="scientific">Halobacillus salinarum</name>
    <dbReference type="NCBI Taxonomy" id="2932257"/>
    <lineage>
        <taxon>Bacteria</taxon>
        <taxon>Bacillati</taxon>
        <taxon>Bacillota</taxon>
        <taxon>Bacilli</taxon>
        <taxon>Bacillales</taxon>
        <taxon>Bacillaceae</taxon>
        <taxon>Halobacillus</taxon>
    </lineage>
</organism>
<dbReference type="Gene3D" id="3.40.50.620">
    <property type="entry name" value="HUPs"/>
    <property type="match status" value="1"/>
</dbReference>
<dbReference type="PANTHER" id="PTHR30336">
    <property type="entry name" value="INNER MEMBRANE PROTEIN, PROBABLE PERMEASE"/>
    <property type="match status" value="1"/>
</dbReference>
<gene>
    <name evidence="3" type="ORF">MUN89_06340</name>
</gene>
<reference evidence="3 4" key="1">
    <citation type="submission" date="2022-04" db="EMBL/GenBank/DDBJ databases">
        <title>Halobacillus sp. isolated from saltern.</title>
        <authorList>
            <person name="Won M."/>
            <person name="Lee C.-M."/>
            <person name="Woen H.-Y."/>
            <person name="Kwon S.-W."/>
        </authorList>
    </citation>
    <scope>NUCLEOTIDE SEQUENCE [LARGE SCALE GENOMIC DNA]</scope>
    <source>
        <strain evidence="3 4">SSBR10-3</strain>
    </source>
</reference>
<sequence>MKQTKKILLSFFAVCVLSVILCTATLYILGPNFLLVKGSPKPSDAIILLSGSEDRLELAAQLYSKGYGKKVILTNSTEPATTPEAAMKEGIAKEAILEEPNATSTYENALFARKIMHEHHLKSAVVVTSDYHSRRTRYTFNTIYDDIDVTYAFSDSYFNPDDGLTKQENRTVFQEYVKMIGYAVRFLFTS</sequence>
<dbReference type="PANTHER" id="PTHR30336:SF20">
    <property type="entry name" value="DUF218 DOMAIN-CONTAINING PROTEIN"/>
    <property type="match status" value="1"/>
</dbReference>
<dbReference type="Proteomes" id="UP000831787">
    <property type="component" value="Chromosome"/>
</dbReference>
<keyword evidence="1" id="KW-1133">Transmembrane helix</keyword>
<dbReference type="Pfam" id="PF02698">
    <property type="entry name" value="DUF218"/>
    <property type="match status" value="1"/>
</dbReference>
<dbReference type="CDD" id="cd06259">
    <property type="entry name" value="YdcF-like"/>
    <property type="match status" value="1"/>
</dbReference>